<proteinExistence type="predicted"/>
<gene>
    <name evidence="1" type="ORF">S01H1_14906</name>
</gene>
<dbReference type="AlphaFoldDB" id="X0S1L5"/>
<protein>
    <submittedName>
        <fullName evidence="1">Uncharacterized protein</fullName>
    </submittedName>
</protein>
<sequence length="101" mass="11824">MIHFTCDCCKRPLDPESDLRYVVKMEVYASLDPSDNGLDDDRDHLQEIQDILERIDDAEDDQIGDDVYSTMRYDLCRECRAKFLRNPLSQSQLAQFDFSPN</sequence>
<evidence type="ECO:0000313" key="1">
    <source>
        <dbReference type="EMBL" id="GAF69151.1"/>
    </source>
</evidence>
<organism evidence="1">
    <name type="scientific">marine sediment metagenome</name>
    <dbReference type="NCBI Taxonomy" id="412755"/>
    <lineage>
        <taxon>unclassified sequences</taxon>
        <taxon>metagenomes</taxon>
        <taxon>ecological metagenomes</taxon>
    </lineage>
</organism>
<comment type="caution">
    <text evidence="1">The sequence shown here is derived from an EMBL/GenBank/DDBJ whole genome shotgun (WGS) entry which is preliminary data.</text>
</comment>
<accession>X0S1L5</accession>
<reference evidence="1" key="1">
    <citation type="journal article" date="2014" name="Front. Microbiol.">
        <title>High frequency of phylogenetically diverse reductive dehalogenase-homologous genes in deep subseafloor sedimentary metagenomes.</title>
        <authorList>
            <person name="Kawai M."/>
            <person name="Futagami T."/>
            <person name="Toyoda A."/>
            <person name="Takaki Y."/>
            <person name="Nishi S."/>
            <person name="Hori S."/>
            <person name="Arai W."/>
            <person name="Tsubouchi T."/>
            <person name="Morono Y."/>
            <person name="Uchiyama I."/>
            <person name="Ito T."/>
            <person name="Fujiyama A."/>
            <person name="Inagaki F."/>
            <person name="Takami H."/>
        </authorList>
    </citation>
    <scope>NUCLEOTIDE SEQUENCE</scope>
    <source>
        <strain evidence="1">Expedition CK06-06</strain>
    </source>
</reference>
<name>X0S1L5_9ZZZZ</name>
<dbReference type="EMBL" id="BARS01007772">
    <property type="protein sequence ID" value="GAF69151.1"/>
    <property type="molecule type" value="Genomic_DNA"/>
</dbReference>